<sequence length="347" mass="37119">MSDLDRDELGALAPGIDIEASLALFERRRRRDRRRRRRALALVCVASLIGLAVAAAASQDRGAGRAVAGGHGSEVVSVTLEVDLDGELGDVRLIEDAATWREAVAGQEAPRIDFRHWVVVALTNDVPRCDHHLRGFDWDDGVLTPTFVEGRLGEPEGPWLCLLAARPETHAAAIHRADLPPAFDVRPGEGAVARALVVEATRTTTAEPDPAVGFEVVDVRRAPPGRAGDLRVIEDDATLRDTWAELGLGQRQTAPALDLDEQLVLMLTTSGGACPPELRGFTVEGHALAPVFRPVDDVTCGHEVTAHTFVVTLDRASVAELESIVLDGDTLLGIAPTTRDLDAAQGP</sequence>
<dbReference type="AlphaFoldDB" id="A0A5Q2RLH1"/>
<dbReference type="RefSeq" id="WP_153759878.1">
    <property type="nucleotide sequence ID" value="NZ_CP045851.1"/>
</dbReference>
<protein>
    <submittedName>
        <fullName evidence="2">Uncharacterized protein</fullName>
    </submittedName>
</protein>
<keyword evidence="3" id="KW-1185">Reference proteome</keyword>
<name>A0A5Q2RLH1_9ACTN</name>
<dbReference type="Proteomes" id="UP000334019">
    <property type="component" value="Chromosome"/>
</dbReference>
<organism evidence="2 3">
    <name type="scientific">Actinomarinicola tropica</name>
    <dbReference type="NCBI Taxonomy" id="2789776"/>
    <lineage>
        <taxon>Bacteria</taxon>
        <taxon>Bacillati</taxon>
        <taxon>Actinomycetota</taxon>
        <taxon>Acidimicrobiia</taxon>
        <taxon>Acidimicrobiales</taxon>
        <taxon>Iamiaceae</taxon>
        <taxon>Actinomarinicola</taxon>
    </lineage>
</organism>
<keyword evidence="1" id="KW-0812">Transmembrane</keyword>
<reference evidence="2 3" key="1">
    <citation type="submission" date="2019-11" db="EMBL/GenBank/DDBJ databases">
        <authorList>
            <person name="He Y."/>
        </authorList>
    </citation>
    <scope>NUCLEOTIDE SEQUENCE [LARGE SCALE GENOMIC DNA]</scope>
    <source>
        <strain evidence="2 3">SCSIO 58843</strain>
    </source>
</reference>
<dbReference type="EMBL" id="CP045851">
    <property type="protein sequence ID" value="QGG95772.1"/>
    <property type="molecule type" value="Genomic_DNA"/>
</dbReference>
<feature type="transmembrane region" description="Helical" evidence="1">
    <location>
        <begin position="39"/>
        <end position="57"/>
    </location>
</feature>
<evidence type="ECO:0000256" key="1">
    <source>
        <dbReference type="SAM" id="Phobius"/>
    </source>
</evidence>
<keyword evidence="1" id="KW-0472">Membrane</keyword>
<keyword evidence="1" id="KW-1133">Transmembrane helix</keyword>
<dbReference type="KEGG" id="atq:GH723_12065"/>
<evidence type="ECO:0000313" key="2">
    <source>
        <dbReference type="EMBL" id="QGG95772.1"/>
    </source>
</evidence>
<gene>
    <name evidence="2" type="ORF">GH723_12065</name>
</gene>
<proteinExistence type="predicted"/>
<evidence type="ECO:0000313" key="3">
    <source>
        <dbReference type="Proteomes" id="UP000334019"/>
    </source>
</evidence>
<accession>A0A5Q2RLH1</accession>